<evidence type="ECO:0000313" key="1">
    <source>
        <dbReference type="EMBL" id="GES01386.1"/>
    </source>
</evidence>
<dbReference type="OrthoDB" id="3655479at2"/>
<gene>
    <name evidence="1" type="ORF">Acor_34500</name>
</gene>
<name>A0A5M3VXX7_9ACTN</name>
<dbReference type="EMBL" id="BLAD01000050">
    <property type="protein sequence ID" value="GES01386.1"/>
    <property type="molecule type" value="Genomic_DNA"/>
</dbReference>
<dbReference type="Proteomes" id="UP000334990">
    <property type="component" value="Unassembled WGS sequence"/>
</dbReference>
<proteinExistence type="predicted"/>
<protein>
    <submittedName>
        <fullName evidence="1">Uncharacterized protein</fullName>
    </submittedName>
</protein>
<organism evidence="1 2">
    <name type="scientific">Acrocarpospora corrugata</name>
    <dbReference type="NCBI Taxonomy" id="35763"/>
    <lineage>
        <taxon>Bacteria</taxon>
        <taxon>Bacillati</taxon>
        <taxon>Actinomycetota</taxon>
        <taxon>Actinomycetes</taxon>
        <taxon>Streptosporangiales</taxon>
        <taxon>Streptosporangiaceae</taxon>
        <taxon>Acrocarpospora</taxon>
    </lineage>
</organism>
<evidence type="ECO:0000313" key="2">
    <source>
        <dbReference type="Proteomes" id="UP000334990"/>
    </source>
</evidence>
<accession>A0A5M3VXX7</accession>
<dbReference type="AlphaFoldDB" id="A0A5M3VXX7"/>
<keyword evidence="2" id="KW-1185">Reference proteome</keyword>
<dbReference type="RefSeq" id="WP_155337672.1">
    <property type="nucleotide sequence ID" value="NZ_BAAABN010000029.1"/>
</dbReference>
<sequence>MPRRLEITTDKSAEGMVRGAAVPGCGCVRGVYAKEPLIDDGPVKVYRTLHLYHALTRHLYARVTA</sequence>
<comment type="caution">
    <text evidence="1">The sequence shown here is derived from an EMBL/GenBank/DDBJ whole genome shotgun (WGS) entry which is preliminary data.</text>
</comment>
<reference evidence="1 2" key="1">
    <citation type="submission" date="2019-10" db="EMBL/GenBank/DDBJ databases">
        <title>Whole genome shotgun sequence of Acrocarpospora corrugata NBRC 13972.</title>
        <authorList>
            <person name="Ichikawa N."/>
            <person name="Kimura A."/>
            <person name="Kitahashi Y."/>
            <person name="Komaki H."/>
            <person name="Oguchi A."/>
        </authorList>
    </citation>
    <scope>NUCLEOTIDE SEQUENCE [LARGE SCALE GENOMIC DNA]</scope>
    <source>
        <strain evidence="1 2">NBRC 13972</strain>
    </source>
</reference>